<feature type="non-terminal residue" evidence="1">
    <location>
        <position position="1"/>
    </location>
</feature>
<sequence>VFDFGDSVKQIESLEENKLLETKAFKTKNESTNELSMLEKTISEYFIKNFKNIKERKALANIEKDRLLEKLKTLDYH</sequence>
<keyword evidence="2" id="KW-1185">Reference proteome</keyword>
<accession>A0ABN7V2N2</accession>
<evidence type="ECO:0000313" key="1">
    <source>
        <dbReference type="EMBL" id="CAG8722505.1"/>
    </source>
</evidence>
<reference evidence="1 2" key="1">
    <citation type="submission" date="2021-06" db="EMBL/GenBank/DDBJ databases">
        <authorList>
            <person name="Kallberg Y."/>
            <person name="Tangrot J."/>
            <person name="Rosling A."/>
        </authorList>
    </citation>
    <scope>NUCLEOTIDE SEQUENCE [LARGE SCALE GENOMIC DNA]</scope>
    <source>
        <strain evidence="1 2">120-4 pot B 10/14</strain>
    </source>
</reference>
<organism evidence="1 2">
    <name type="scientific">Gigaspora margarita</name>
    <dbReference type="NCBI Taxonomy" id="4874"/>
    <lineage>
        <taxon>Eukaryota</taxon>
        <taxon>Fungi</taxon>
        <taxon>Fungi incertae sedis</taxon>
        <taxon>Mucoromycota</taxon>
        <taxon>Glomeromycotina</taxon>
        <taxon>Glomeromycetes</taxon>
        <taxon>Diversisporales</taxon>
        <taxon>Gigasporaceae</taxon>
        <taxon>Gigaspora</taxon>
    </lineage>
</organism>
<comment type="caution">
    <text evidence="1">The sequence shown here is derived from an EMBL/GenBank/DDBJ whole genome shotgun (WGS) entry which is preliminary data.</text>
</comment>
<dbReference type="EMBL" id="CAJVQB010008737">
    <property type="protein sequence ID" value="CAG8722505.1"/>
    <property type="molecule type" value="Genomic_DNA"/>
</dbReference>
<evidence type="ECO:0000313" key="2">
    <source>
        <dbReference type="Proteomes" id="UP000789901"/>
    </source>
</evidence>
<proteinExistence type="predicted"/>
<name>A0ABN7V2N2_GIGMA</name>
<protein>
    <submittedName>
        <fullName evidence="1">10313_t:CDS:1</fullName>
    </submittedName>
</protein>
<dbReference type="Proteomes" id="UP000789901">
    <property type="component" value="Unassembled WGS sequence"/>
</dbReference>
<gene>
    <name evidence="1" type="ORF">GMARGA_LOCUS13649</name>
</gene>